<sequence>MINEPFPVVTDPIRLPLYGASPAQAFRRFWRKYVTFSGRASRSEYWWWVLIAFAVSVVFQLIGVAQTGSFALGERRTDDVGDILSSLWGLAVAIPTLALSWRRLHDTNRSGLWILIGLLPVIGWIILLVFYLSRPKPEGARFDR</sequence>
<dbReference type="RefSeq" id="WP_157719957.1">
    <property type="nucleotide sequence ID" value="NZ_LT629799.1"/>
</dbReference>
<dbReference type="PANTHER" id="PTHR34980">
    <property type="entry name" value="INNER MEMBRANE PROTEIN-RELATED-RELATED"/>
    <property type="match status" value="1"/>
</dbReference>
<gene>
    <name evidence="2" type="ORF">SAMN04488544_2476</name>
</gene>
<organism evidence="2 3">
    <name type="scientific">Microlunatus sagamiharensis</name>
    <dbReference type="NCBI Taxonomy" id="546874"/>
    <lineage>
        <taxon>Bacteria</taxon>
        <taxon>Bacillati</taxon>
        <taxon>Actinomycetota</taxon>
        <taxon>Actinomycetes</taxon>
        <taxon>Propionibacteriales</taxon>
        <taxon>Propionibacteriaceae</taxon>
        <taxon>Microlunatus</taxon>
    </lineage>
</organism>
<dbReference type="GO" id="GO:0005886">
    <property type="term" value="C:plasma membrane"/>
    <property type="evidence" value="ECO:0007669"/>
    <property type="project" value="TreeGrafter"/>
</dbReference>
<protein>
    <submittedName>
        <fullName evidence="2">Uncharacterized membrane protein YhaH, DUF805 family</fullName>
    </submittedName>
</protein>
<evidence type="ECO:0000313" key="3">
    <source>
        <dbReference type="Proteomes" id="UP000198825"/>
    </source>
</evidence>
<evidence type="ECO:0000256" key="1">
    <source>
        <dbReference type="SAM" id="Phobius"/>
    </source>
</evidence>
<keyword evidence="1" id="KW-0472">Membrane</keyword>
<accession>A0A1H2MPJ0</accession>
<dbReference type="OrthoDB" id="9812349at2"/>
<dbReference type="EMBL" id="LT629799">
    <property type="protein sequence ID" value="SDU95167.1"/>
    <property type="molecule type" value="Genomic_DNA"/>
</dbReference>
<dbReference type="Pfam" id="PF05656">
    <property type="entry name" value="DUF805"/>
    <property type="match status" value="1"/>
</dbReference>
<evidence type="ECO:0000313" key="2">
    <source>
        <dbReference type="EMBL" id="SDU95167.1"/>
    </source>
</evidence>
<dbReference type="InterPro" id="IPR008523">
    <property type="entry name" value="DUF805"/>
</dbReference>
<keyword evidence="1" id="KW-0812">Transmembrane</keyword>
<dbReference type="AlphaFoldDB" id="A0A1H2MPJ0"/>
<dbReference type="PANTHER" id="PTHR34980:SF2">
    <property type="entry name" value="INNER MEMBRANE PROTEIN YHAH-RELATED"/>
    <property type="match status" value="1"/>
</dbReference>
<feature type="transmembrane region" description="Helical" evidence="1">
    <location>
        <begin position="45"/>
        <end position="63"/>
    </location>
</feature>
<reference evidence="3" key="1">
    <citation type="submission" date="2016-10" db="EMBL/GenBank/DDBJ databases">
        <authorList>
            <person name="Varghese N."/>
            <person name="Submissions S."/>
        </authorList>
    </citation>
    <scope>NUCLEOTIDE SEQUENCE [LARGE SCALE GENOMIC DNA]</scope>
    <source>
        <strain evidence="3">DSM 21743</strain>
    </source>
</reference>
<keyword evidence="1" id="KW-1133">Transmembrane helix</keyword>
<keyword evidence="3" id="KW-1185">Reference proteome</keyword>
<proteinExistence type="predicted"/>
<feature type="transmembrane region" description="Helical" evidence="1">
    <location>
        <begin position="112"/>
        <end position="132"/>
    </location>
</feature>
<feature type="transmembrane region" description="Helical" evidence="1">
    <location>
        <begin position="83"/>
        <end position="100"/>
    </location>
</feature>
<dbReference type="Proteomes" id="UP000198825">
    <property type="component" value="Chromosome I"/>
</dbReference>
<name>A0A1H2MPJ0_9ACTN</name>